<keyword evidence="3" id="KW-0238">DNA-binding</keyword>
<accession>A0ABS3UXE8</accession>
<name>A0ABS3UXE8_9ACTN</name>
<dbReference type="EMBL" id="JAGFNS010000036">
    <property type="protein sequence ID" value="MBO3743263.1"/>
    <property type="molecule type" value="Genomic_DNA"/>
</dbReference>
<dbReference type="CDD" id="cd01392">
    <property type="entry name" value="HTH_LacI"/>
    <property type="match status" value="1"/>
</dbReference>
<dbReference type="Proteomes" id="UP000679690">
    <property type="component" value="Unassembled WGS sequence"/>
</dbReference>
<gene>
    <name evidence="3" type="ORF">J5X75_37775</name>
</gene>
<reference evidence="3 4" key="1">
    <citation type="submission" date="2021-03" db="EMBL/GenBank/DDBJ databases">
        <title>Actinoplanes flavus sp. nov., a novel actinomycete isolated from Coconut Palm rhizosphere soil.</title>
        <authorList>
            <person name="Luo X."/>
        </authorList>
    </citation>
    <scope>NUCLEOTIDE SEQUENCE [LARGE SCALE GENOMIC DNA]</scope>
    <source>
        <strain evidence="3 4">NEAU-H7</strain>
    </source>
</reference>
<evidence type="ECO:0000259" key="2">
    <source>
        <dbReference type="PROSITE" id="PS50932"/>
    </source>
</evidence>
<dbReference type="Pfam" id="PF00356">
    <property type="entry name" value="LacI"/>
    <property type="match status" value="1"/>
</dbReference>
<keyword evidence="4" id="KW-1185">Reference proteome</keyword>
<dbReference type="GO" id="GO:0003677">
    <property type="term" value="F:DNA binding"/>
    <property type="evidence" value="ECO:0007669"/>
    <property type="project" value="UniProtKB-KW"/>
</dbReference>
<dbReference type="InterPro" id="IPR000843">
    <property type="entry name" value="HTH_LacI"/>
</dbReference>
<organism evidence="3 4">
    <name type="scientific">Actinoplanes flavus</name>
    <dbReference type="NCBI Taxonomy" id="2820290"/>
    <lineage>
        <taxon>Bacteria</taxon>
        <taxon>Bacillati</taxon>
        <taxon>Actinomycetota</taxon>
        <taxon>Actinomycetes</taxon>
        <taxon>Micromonosporales</taxon>
        <taxon>Micromonosporaceae</taxon>
        <taxon>Actinoplanes</taxon>
    </lineage>
</organism>
<comment type="caution">
    <text evidence="3">The sequence shown here is derived from an EMBL/GenBank/DDBJ whole genome shotgun (WGS) entry which is preliminary data.</text>
</comment>
<evidence type="ECO:0000313" key="3">
    <source>
        <dbReference type="EMBL" id="MBO3743263.1"/>
    </source>
</evidence>
<feature type="domain" description="HTH lacI-type" evidence="2">
    <location>
        <begin position="13"/>
        <end position="44"/>
    </location>
</feature>
<protein>
    <submittedName>
        <fullName evidence="3">LacI family DNA-binding transcriptional regulator</fullName>
    </submittedName>
</protein>
<feature type="region of interest" description="Disordered" evidence="1">
    <location>
        <begin position="33"/>
        <end position="92"/>
    </location>
</feature>
<dbReference type="SUPFAM" id="SSF47413">
    <property type="entry name" value="lambda repressor-like DNA-binding domains"/>
    <property type="match status" value="1"/>
</dbReference>
<evidence type="ECO:0000256" key="1">
    <source>
        <dbReference type="SAM" id="MobiDB-lite"/>
    </source>
</evidence>
<proteinExistence type="predicted"/>
<dbReference type="Gene3D" id="1.10.260.40">
    <property type="entry name" value="lambda repressor-like DNA-binding domains"/>
    <property type="match status" value="1"/>
</dbReference>
<dbReference type="PROSITE" id="PS50932">
    <property type="entry name" value="HTH_LACI_2"/>
    <property type="match status" value="1"/>
</dbReference>
<sequence length="92" mass="9830">MTEQPPAGTVKPVTISYIAQTAGVSIPTVSKVINGRSGVAAETRGPRRGADQPVRLPQVQPGPAHQPHGTGRRRPRAHVGPRDHPRRAARRP</sequence>
<dbReference type="InterPro" id="IPR010982">
    <property type="entry name" value="Lambda_DNA-bd_dom_sf"/>
</dbReference>
<evidence type="ECO:0000313" key="4">
    <source>
        <dbReference type="Proteomes" id="UP000679690"/>
    </source>
</evidence>
<feature type="compositionally biased region" description="Basic residues" evidence="1">
    <location>
        <begin position="70"/>
        <end position="92"/>
    </location>
</feature>